<dbReference type="GO" id="GO:0000981">
    <property type="term" value="F:DNA-binding transcription factor activity, RNA polymerase II-specific"/>
    <property type="evidence" value="ECO:0007669"/>
    <property type="project" value="InterPro"/>
</dbReference>
<keyword evidence="3" id="KW-0805">Transcription regulation</keyword>
<evidence type="ECO:0000256" key="4">
    <source>
        <dbReference type="ARBA" id="ARBA00023163"/>
    </source>
</evidence>
<evidence type="ECO:0000256" key="3">
    <source>
        <dbReference type="ARBA" id="ARBA00023015"/>
    </source>
</evidence>
<dbReference type="PROSITE" id="PS50048">
    <property type="entry name" value="ZN2_CY6_FUNGAL_2"/>
    <property type="match status" value="1"/>
</dbReference>
<dbReference type="Gene3D" id="4.10.240.10">
    <property type="entry name" value="Zn(2)-C6 fungal-type DNA-binding domain"/>
    <property type="match status" value="1"/>
</dbReference>
<dbReference type="SUPFAM" id="SSF57701">
    <property type="entry name" value="Zn2/Cys6 DNA-binding domain"/>
    <property type="match status" value="1"/>
</dbReference>
<evidence type="ECO:0000313" key="9">
    <source>
        <dbReference type="Proteomes" id="UP000039046"/>
    </source>
</evidence>
<dbReference type="PANTHER" id="PTHR47338">
    <property type="entry name" value="ZN(II)2CYS6 TRANSCRIPTION FACTOR (EUROFUNG)-RELATED"/>
    <property type="match status" value="1"/>
</dbReference>
<feature type="compositionally biased region" description="Polar residues" evidence="6">
    <location>
        <begin position="64"/>
        <end position="85"/>
    </location>
</feature>
<evidence type="ECO:0000259" key="7">
    <source>
        <dbReference type="PROSITE" id="PS50048"/>
    </source>
</evidence>
<dbReference type="CDD" id="cd00067">
    <property type="entry name" value="GAL4"/>
    <property type="match status" value="1"/>
</dbReference>
<dbReference type="Pfam" id="PF04082">
    <property type="entry name" value="Fungal_trans"/>
    <property type="match status" value="1"/>
</dbReference>
<gene>
    <name evidence="8" type="ORF">VHEMI00354</name>
</gene>
<dbReference type="Proteomes" id="UP000039046">
    <property type="component" value="Unassembled WGS sequence"/>
</dbReference>
<accession>A0A0A1T261</accession>
<name>A0A0A1T261_9HYPO</name>
<dbReference type="EMBL" id="CDHN01000001">
    <property type="protein sequence ID" value="CEJ80150.1"/>
    <property type="molecule type" value="Genomic_DNA"/>
</dbReference>
<feature type="region of interest" description="Disordered" evidence="6">
    <location>
        <begin position="47"/>
        <end position="85"/>
    </location>
</feature>
<dbReference type="InterPro" id="IPR007219">
    <property type="entry name" value="XnlR_reg_dom"/>
</dbReference>
<dbReference type="OrthoDB" id="5370478at2759"/>
<keyword evidence="5" id="KW-0539">Nucleus</keyword>
<dbReference type="AlphaFoldDB" id="A0A0A1T261"/>
<keyword evidence="2" id="KW-0479">Metal-binding</keyword>
<dbReference type="STRING" id="1531966.A0A0A1T261"/>
<keyword evidence="4" id="KW-0804">Transcription</keyword>
<feature type="domain" description="Zn(2)-C6 fungal-type" evidence="7">
    <location>
        <begin position="6"/>
        <end position="38"/>
    </location>
</feature>
<sequence>MRTSLSCDRCRKSKVKCHHDGHAPCQRCAKAGIPDCALSRPETAISRSNARRSLTMRRSVDPSPVSQNPTPVRSSVNQDGDSSATLSESSVTHHLAALPLGVIIKCLNAFHNKFPELAILHLPTLSQNLQSGPSVRSEALLAAILAVTKPQLTASKVDWAHVLLDREQYASHAKQLLTDLMFQPPEIYVVQALLIITLHEWGMRDFHKAWVYCGIAIRNMQALYSLRIAPYPLDAGAVQNPDPTLRAIEIRTYWGCFIMDCMVNSGTYNPPMLPMSEMRKLKIPNPPSVVEYAFSSIPAKATDVSLSAQYHPRQEFDVTQGFEILVTGFDIWTKLMTFIFNDGRRAPGMCAPANCPWVEGSPWWTTRQELESWRASQASQLQYPAVPVAVHMVLSYGETFVYLNLLYYVSTLMLHREYFPFLPTVDSVPQGPVDHPMLQATAPERWWNDSAAELFSAAENISCLLRDAADCGVHLMTPFVGFCAFSAGYLNSYVSCYPKMNLGRSLNGSRDLALCMDYLKDFKNVWTIGDGWLKTIQHAALLYQRASADRGRYHGKTRADFEILHQSVHDFRVVDRSDLHTQELDGADQRRNKRVGYGDLLQDSEMDANGLLNQLMAEISSNLDEQGAWSQWWPPMEDINLPHEAP</sequence>
<proteinExistence type="predicted"/>
<evidence type="ECO:0000256" key="5">
    <source>
        <dbReference type="ARBA" id="ARBA00023242"/>
    </source>
</evidence>
<comment type="subcellular location">
    <subcellularLocation>
        <location evidence="1">Nucleus</location>
    </subcellularLocation>
</comment>
<dbReference type="PANTHER" id="PTHR47338:SF19">
    <property type="entry name" value="ZN(II)2CYS6 TRANSCRIPTION FACTOR (EUROFUNG)"/>
    <property type="match status" value="1"/>
</dbReference>
<dbReference type="SMART" id="SM00066">
    <property type="entry name" value="GAL4"/>
    <property type="match status" value="1"/>
</dbReference>
<dbReference type="HOGENOM" id="CLU_005024_2_1_1"/>
<evidence type="ECO:0000313" key="8">
    <source>
        <dbReference type="EMBL" id="CEJ80150.1"/>
    </source>
</evidence>
<dbReference type="PROSITE" id="PS00463">
    <property type="entry name" value="ZN2_CY6_FUNGAL_1"/>
    <property type="match status" value="1"/>
</dbReference>
<dbReference type="GO" id="GO:0003677">
    <property type="term" value="F:DNA binding"/>
    <property type="evidence" value="ECO:0007669"/>
    <property type="project" value="InterPro"/>
</dbReference>
<dbReference type="InterPro" id="IPR036864">
    <property type="entry name" value="Zn2-C6_fun-type_DNA-bd_sf"/>
</dbReference>
<dbReference type="GO" id="GO:0006351">
    <property type="term" value="P:DNA-templated transcription"/>
    <property type="evidence" value="ECO:0007669"/>
    <property type="project" value="InterPro"/>
</dbReference>
<reference evidence="8 9" key="1">
    <citation type="journal article" date="2015" name="Genome Announc.">
        <title>Draft Genome Sequence and Gene Annotation of the Entomopathogenic Fungus Verticillium hemipterigenum.</title>
        <authorList>
            <person name="Horn F."/>
            <person name="Habel A."/>
            <person name="Scharf D.H."/>
            <person name="Dworschak J."/>
            <person name="Brakhage A.A."/>
            <person name="Guthke R."/>
            <person name="Hertweck C."/>
            <person name="Linde J."/>
        </authorList>
    </citation>
    <scope>NUCLEOTIDE SEQUENCE [LARGE SCALE GENOMIC DNA]</scope>
</reference>
<dbReference type="SMART" id="SM00906">
    <property type="entry name" value="Fungal_trans"/>
    <property type="match status" value="1"/>
</dbReference>
<dbReference type="InterPro" id="IPR050815">
    <property type="entry name" value="TF_fung"/>
</dbReference>
<dbReference type="CDD" id="cd12148">
    <property type="entry name" value="fungal_TF_MHR"/>
    <property type="match status" value="1"/>
</dbReference>
<dbReference type="Pfam" id="PF00172">
    <property type="entry name" value="Zn_clus"/>
    <property type="match status" value="1"/>
</dbReference>
<dbReference type="InterPro" id="IPR001138">
    <property type="entry name" value="Zn2Cys6_DnaBD"/>
</dbReference>
<dbReference type="GO" id="GO:0008270">
    <property type="term" value="F:zinc ion binding"/>
    <property type="evidence" value="ECO:0007669"/>
    <property type="project" value="InterPro"/>
</dbReference>
<keyword evidence="9" id="KW-1185">Reference proteome</keyword>
<evidence type="ECO:0000256" key="2">
    <source>
        <dbReference type="ARBA" id="ARBA00022723"/>
    </source>
</evidence>
<dbReference type="GO" id="GO:0005634">
    <property type="term" value="C:nucleus"/>
    <property type="evidence" value="ECO:0007669"/>
    <property type="project" value="UniProtKB-SubCell"/>
</dbReference>
<evidence type="ECO:0000256" key="1">
    <source>
        <dbReference type="ARBA" id="ARBA00004123"/>
    </source>
</evidence>
<evidence type="ECO:0000256" key="6">
    <source>
        <dbReference type="SAM" id="MobiDB-lite"/>
    </source>
</evidence>
<protein>
    <recommendedName>
        <fullName evidence="7">Zn(2)-C6 fungal-type domain-containing protein</fullName>
    </recommendedName>
</protein>
<organism evidence="8 9">
    <name type="scientific">[Torrubiella] hemipterigena</name>
    <dbReference type="NCBI Taxonomy" id="1531966"/>
    <lineage>
        <taxon>Eukaryota</taxon>
        <taxon>Fungi</taxon>
        <taxon>Dikarya</taxon>
        <taxon>Ascomycota</taxon>
        <taxon>Pezizomycotina</taxon>
        <taxon>Sordariomycetes</taxon>
        <taxon>Hypocreomycetidae</taxon>
        <taxon>Hypocreales</taxon>
        <taxon>Clavicipitaceae</taxon>
        <taxon>Clavicipitaceae incertae sedis</taxon>
        <taxon>'Torrubiella' clade</taxon>
    </lineage>
</organism>